<evidence type="ECO:0000313" key="2">
    <source>
        <dbReference type="Proteomes" id="UP000435357"/>
    </source>
</evidence>
<name>A0A6N6M8V2_9FLAO</name>
<evidence type="ECO:0000313" key="1">
    <source>
        <dbReference type="EMBL" id="KAB1065194.1"/>
    </source>
</evidence>
<accession>A0A6N6M8V2</accession>
<keyword evidence="2" id="KW-1185">Reference proteome</keyword>
<reference evidence="1 2" key="1">
    <citation type="submission" date="2019-09" db="EMBL/GenBank/DDBJ databases">
        <title>Genomes of Cryomorphaceae.</title>
        <authorList>
            <person name="Bowman J.P."/>
        </authorList>
    </citation>
    <scope>NUCLEOTIDE SEQUENCE [LARGE SCALE GENOMIC DNA]</scope>
    <source>
        <strain evidence="1 2">KCTC 52047</strain>
    </source>
</reference>
<dbReference type="Proteomes" id="UP000435357">
    <property type="component" value="Unassembled WGS sequence"/>
</dbReference>
<dbReference type="EMBL" id="WACR01000003">
    <property type="protein sequence ID" value="KAB1065194.1"/>
    <property type="molecule type" value="Genomic_DNA"/>
</dbReference>
<gene>
    <name evidence="1" type="ORF">F3059_04365</name>
</gene>
<dbReference type="RefSeq" id="WP_151166863.1">
    <property type="nucleotide sequence ID" value="NZ_WACR01000003.1"/>
</dbReference>
<dbReference type="AlphaFoldDB" id="A0A6N6M8V2"/>
<sequence length="168" mass="19520">MLTHTVNNGFESPLKSVSKLLGSSIQKFLTRRLKGLQKDLNEIELSITEQLEIVNRYQEYDTNDLSEFEKLTNTYDEVFQLFKLLISLIDEAKSDLTDKDDIYRDLVLLGNQLHDLNKITEKLLGKLSSIHDKILVKQSELSSSDILNDMWKDEGDLWDNFYEESKKS</sequence>
<organism evidence="1 2">
    <name type="scientific">Salibacter halophilus</name>
    <dbReference type="NCBI Taxonomy" id="1803916"/>
    <lineage>
        <taxon>Bacteria</taxon>
        <taxon>Pseudomonadati</taxon>
        <taxon>Bacteroidota</taxon>
        <taxon>Flavobacteriia</taxon>
        <taxon>Flavobacteriales</taxon>
        <taxon>Salibacteraceae</taxon>
        <taxon>Salibacter</taxon>
    </lineage>
</organism>
<protein>
    <submittedName>
        <fullName evidence="1">Uncharacterized protein</fullName>
    </submittedName>
</protein>
<proteinExistence type="predicted"/>
<comment type="caution">
    <text evidence="1">The sequence shown here is derived from an EMBL/GenBank/DDBJ whole genome shotgun (WGS) entry which is preliminary data.</text>
</comment>